<evidence type="ECO:0000313" key="1">
    <source>
        <dbReference type="EMBL" id="PNI00503.1"/>
    </source>
</evidence>
<dbReference type="Proteomes" id="UP000236547">
    <property type="component" value="Unassembled WGS sequence"/>
</dbReference>
<dbReference type="OrthoDB" id="5872232at2"/>
<accession>A0A2J8HQF4</accession>
<dbReference type="EMBL" id="POSM01000015">
    <property type="protein sequence ID" value="PNI00503.1"/>
    <property type="molecule type" value="Genomic_DNA"/>
</dbReference>
<keyword evidence="4" id="KW-1185">Reference proteome</keyword>
<dbReference type="AlphaFoldDB" id="A0A2J8HQF4"/>
<comment type="caution">
    <text evidence="2">The sequence shown here is derived from an EMBL/GenBank/DDBJ whole genome shotgun (WGS) entry which is preliminary data.</text>
</comment>
<gene>
    <name evidence="2" type="ORF">C1N32_06005</name>
    <name evidence="1" type="ORF">C1O25_11995</name>
</gene>
<evidence type="ECO:0000313" key="3">
    <source>
        <dbReference type="Proteomes" id="UP000236449"/>
    </source>
</evidence>
<name>A0A2J8HQF4_VIBDI</name>
<dbReference type="Proteomes" id="UP000236449">
    <property type="component" value="Unassembled WGS sequence"/>
</dbReference>
<sequence>MFRIDHLMVEVDDPFEVANDVSEKLGLPFAWPLTEKEEYTSVGVNFGSINIEFINFRVRFGIDDTTFKGFSGIAFKTTKSLDESIDILTSGKLCYRIGEQCGAHTTITVEEKQVFPTVFIVKYHFDTCGWEQRLSEEFAKCLGGKFNIGKFKSISIANSIGANLKDMFGIAVGNKNQIFFESTTSERTIISDLIPNLEIVIA</sequence>
<evidence type="ECO:0008006" key="5">
    <source>
        <dbReference type="Google" id="ProtNLM"/>
    </source>
</evidence>
<evidence type="ECO:0000313" key="2">
    <source>
        <dbReference type="EMBL" id="PNI05889.1"/>
    </source>
</evidence>
<proteinExistence type="predicted"/>
<protein>
    <recommendedName>
        <fullName evidence="5">Glyoxalase-like protein</fullName>
    </recommendedName>
</protein>
<dbReference type="EMBL" id="POSK01000003">
    <property type="protein sequence ID" value="PNI05889.1"/>
    <property type="molecule type" value="Genomic_DNA"/>
</dbReference>
<organism evidence="2 3">
    <name type="scientific">Vibrio diazotrophicus</name>
    <dbReference type="NCBI Taxonomy" id="685"/>
    <lineage>
        <taxon>Bacteria</taxon>
        <taxon>Pseudomonadati</taxon>
        <taxon>Pseudomonadota</taxon>
        <taxon>Gammaproteobacteria</taxon>
        <taxon>Vibrionales</taxon>
        <taxon>Vibrionaceae</taxon>
        <taxon>Vibrio</taxon>
    </lineage>
</organism>
<reference evidence="3 4" key="1">
    <citation type="submission" date="2018-01" db="EMBL/GenBank/DDBJ databases">
        <title>Draft genome sequences of six Vibrio diazotrophicus strains isolated from deep-sea sediments of the Baltic Sea.</title>
        <authorList>
            <person name="Castillo D."/>
            <person name="Vandieken V."/>
            <person name="Chiang O."/>
            <person name="Middelboe M."/>
        </authorList>
    </citation>
    <scope>NUCLEOTIDE SEQUENCE [LARGE SCALE GENOMIC DNA]</scope>
    <source>
        <strain evidence="2 3">60.27F</strain>
        <strain evidence="1 4">65.10M</strain>
    </source>
</reference>
<evidence type="ECO:0000313" key="4">
    <source>
        <dbReference type="Proteomes" id="UP000236547"/>
    </source>
</evidence>